<name>A0A841FR98_9ACTN</name>
<feature type="region of interest" description="Disordered" evidence="1">
    <location>
        <begin position="211"/>
        <end position="294"/>
    </location>
</feature>
<organism evidence="3 4">
    <name type="scientific">Phytomonospora endophytica</name>
    <dbReference type="NCBI Taxonomy" id="714109"/>
    <lineage>
        <taxon>Bacteria</taxon>
        <taxon>Bacillati</taxon>
        <taxon>Actinomycetota</taxon>
        <taxon>Actinomycetes</taxon>
        <taxon>Micromonosporales</taxon>
        <taxon>Micromonosporaceae</taxon>
        <taxon>Phytomonospora</taxon>
    </lineage>
</organism>
<accession>A0A841FR98</accession>
<keyword evidence="4" id="KW-1185">Reference proteome</keyword>
<dbReference type="PANTHER" id="PTHR33877:SF2">
    <property type="entry name" value="OS07G0170200 PROTEIN"/>
    <property type="match status" value="1"/>
</dbReference>
<dbReference type="InterPro" id="IPR052892">
    <property type="entry name" value="NA-targeting_endonuclease"/>
</dbReference>
<dbReference type="SMART" id="SM00507">
    <property type="entry name" value="HNHc"/>
    <property type="match status" value="1"/>
</dbReference>
<comment type="caution">
    <text evidence="3">The sequence shown here is derived from an EMBL/GenBank/DDBJ whole genome shotgun (WGS) entry which is preliminary data.</text>
</comment>
<dbReference type="Gene3D" id="1.10.30.50">
    <property type="match status" value="1"/>
</dbReference>
<dbReference type="AlphaFoldDB" id="A0A841FR98"/>
<sequence>MWVRKQAEAARNMKFRVLATSPLKFLALFGSWSALLGEASLAHSNGFLTVAMVREFSTPPLLDMLVSTKHGKAPLVHKRGEKCRCLDVHRNRWPEGFDYLMHDFLDFQPDAIEAAVKTRQAAERDDRGLRRQLRERDGGMCRYCARETNPKDTRGAAGQQFDHVDPRIAAGASNMVTSCRECNQRKGQRTPGEAGMRLLTLAEIGARRPRADHGAEVADHGDASYPASYGTGRYGEDEEPADAFASVGPPEIDRPSDRPNPFHRGPNRTLPEHFAGLPEVDDDGADDAGLPAAA</sequence>
<reference evidence="3 4" key="1">
    <citation type="submission" date="2020-08" db="EMBL/GenBank/DDBJ databases">
        <title>Genomic Encyclopedia of Type Strains, Phase IV (KMG-IV): sequencing the most valuable type-strain genomes for metagenomic binning, comparative biology and taxonomic classification.</title>
        <authorList>
            <person name="Goeker M."/>
        </authorList>
    </citation>
    <scope>NUCLEOTIDE SEQUENCE [LARGE SCALE GENOMIC DNA]</scope>
    <source>
        <strain evidence="3 4">YIM 65646</strain>
    </source>
</reference>
<dbReference type="InterPro" id="IPR029471">
    <property type="entry name" value="HNH_5"/>
</dbReference>
<evidence type="ECO:0000313" key="4">
    <source>
        <dbReference type="Proteomes" id="UP000548476"/>
    </source>
</evidence>
<dbReference type="Pfam" id="PF14279">
    <property type="entry name" value="HNH_5"/>
    <property type="match status" value="1"/>
</dbReference>
<dbReference type="EMBL" id="JACHGT010000016">
    <property type="protein sequence ID" value="MBB6038344.1"/>
    <property type="molecule type" value="Genomic_DNA"/>
</dbReference>
<gene>
    <name evidence="3" type="ORF">HNR73_006227</name>
</gene>
<dbReference type="Proteomes" id="UP000548476">
    <property type="component" value="Unassembled WGS sequence"/>
</dbReference>
<evidence type="ECO:0000256" key="1">
    <source>
        <dbReference type="SAM" id="MobiDB-lite"/>
    </source>
</evidence>
<protein>
    <recommendedName>
        <fullName evidence="2">HNH nuclease domain-containing protein</fullName>
    </recommendedName>
</protein>
<dbReference type="InterPro" id="IPR003615">
    <property type="entry name" value="HNH_nuc"/>
</dbReference>
<feature type="domain" description="HNH nuclease" evidence="2">
    <location>
        <begin position="128"/>
        <end position="184"/>
    </location>
</feature>
<feature type="compositionally biased region" description="Basic and acidic residues" evidence="1">
    <location>
        <begin position="211"/>
        <end position="222"/>
    </location>
</feature>
<proteinExistence type="predicted"/>
<dbReference type="RefSeq" id="WP_184791143.1">
    <property type="nucleotide sequence ID" value="NZ_BONT01000008.1"/>
</dbReference>
<evidence type="ECO:0000259" key="2">
    <source>
        <dbReference type="SMART" id="SM00507"/>
    </source>
</evidence>
<dbReference type="PANTHER" id="PTHR33877">
    <property type="entry name" value="SLL1193 PROTEIN"/>
    <property type="match status" value="1"/>
</dbReference>
<evidence type="ECO:0000313" key="3">
    <source>
        <dbReference type="EMBL" id="MBB6038344.1"/>
    </source>
</evidence>
<dbReference type="CDD" id="cd00085">
    <property type="entry name" value="HNHc"/>
    <property type="match status" value="1"/>
</dbReference>